<evidence type="ECO:0000313" key="13">
    <source>
        <dbReference type="EMBL" id="KRY69447.1"/>
    </source>
</evidence>
<comment type="similarity">
    <text evidence="2 11">Belongs to the peptidase C54 family.</text>
</comment>
<evidence type="ECO:0000256" key="3">
    <source>
        <dbReference type="ARBA" id="ARBA00022448"/>
    </source>
</evidence>
<dbReference type="GO" id="GO:0005737">
    <property type="term" value="C:cytoplasm"/>
    <property type="evidence" value="ECO:0007669"/>
    <property type="project" value="UniProtKB-SubCell"/>
</dbReference>
<accession>A0A0V1E6K0</accession>
<evidence type="ECO:0000256" key="4">
    <source>
        <dbReference type="ARBA" id="ARBA00022490"/>
    </source>
</evidence>
<evidence type="ECO:0000256" key="7">
    <source>
        <dbReference type="ARBA" id="ARBA00022807"/>
    </source>
</evidence>
<dbReference type="GO" id="GO:0019786">
    <property type="term" value="F:protein-phosphatidylethanolamide deconjugating activity"/>
    <property type="evidence" value="ECO:0007669"/>
    <property type="project" value="InterPro"/>
</dbReference>
<keyword evidence="7" id="KW-0788">Thiol protease</keyword>
<dbReference type="PANTHER" id="PTHR22624">
    <property type="entry name" value="CYSTEINE PROTEASE ATG4"/>
    <property type="match status" value="1"/>
</dbReference>
<sequence>LLTTMHEQQMDGNNDLYNSSPCSEDSWAMATDDWSSDIFVVSSDVVAGGENETGTATKEMREKLKSFYKKMRYSFFLKRPASFDSYSPIWLLGKQYAKNEPRPNLRRGFDENSAVGKLSDFLEDFKTRIWFTYRHGFACIPGTNFDNDCGWGCTIRSGQMLLAETMLRHYLGRDSDWLLGQNGLSDDEALMHRKVIGLFCDNLTSPFSLHNLVHVGQQLFGKQAGSWYGPVSVLQILQVAMNNAIERDLVEGLAVHVVGDGELIIDDVERLGCGLTLASVPRRGAENDSADRQPRSSSYLDLRRLTSVNNGDLLPSHDAESIGSTEFVDETRSWSRGVLVLLPLRLGVDKFNQLYSDHLKRVLSTKFCVGVIGGRHHKCYYFCGWHTDYLIRLDPHYSQPAVDATQPGVSLQSFHCKYPKKTLIADIDPWCSIGFYIRNRLELQSFLADISEAAAYGCSSPKHPLFTILSSRNEKHRTPIRMSTSYLASVSNSTKSTALQHMTGSREYIFA</sequence>
<dbReference type="Pfam" id="PF03416">
    <property type="entry name" value="Peptidase_C54"/>
    <property type="match status" value="1"/>
</dbReference>
<dbReference type="GO" id="GO:0000045">
    <property type="term" value="P:autophagosome assembly"/>
    <property type="evidence" value="ECO:0007669"/>
    <property type="project" value="TreeGrafter"/>
</dbReference>
<evidence type="ECO:0000256" key="8">
    <source>
        <dbReference type="ARBA" id="ARBA00022927"/>
    </source>
</evidence>
<comment type="catalytic activity">
    <reaction evidence="10">
        <text>[protein]-C-terminal L-amino acid-glycyl-phosphatidylethanolamide + H2O = [protein]-C-terminal L-amino acid-glycine + a 1,2-diacyl-sn-glycero-3-phosphoethanolamine</text>
        <dbReference type="Rhea" id="RHEA:67548"/>
        <dbReference type="Rhea" id="RHEA-COMP:17323"/>
        <dbReference type="Rhea" id="RHEA-COMP:17324"/>
        <dbReference type="ChEBI" id="CHEBI:15377"/>
        <dbReference type="ChEBI" id="CHEBI:64612"/>
        <dbReference type="ChEBI" id="CHEBI:172940"/>
        <dbReference type="ChEBI" id="CHEBI:172941"/>
    </reaction>
    <physiologicalReaction direction="left-to-right" evidence="10">
        <dbReference type="Rhea" id="RHEA:67549"/>
    </physiologicalReaction>
</comment>
<name>A0A0V1E6K0_TRIPS</name>
<evidence type="ECO:0000313" key="14">
    <source>
        <dbReference type="Proteomes" id="UP000054632"/>
    </source>
</evidence>
<dbReference type="GO" id="GO:0034727">
    <property type="term" value="P:piecemeal microautophagy of the nucleus"/>
    <property type="evidence" value="ECO:0007669"/>
    <property type="project" value="TreeGrafter"/>
</dbReference>
<dbReference type="InterPro" id="IPR046792">
    <property type="entry name" value="Peptidase_C54_cat"/>
</dbReference>
<keyword evidence="3" id="KW-0813">Transport</keyword>
<reference evidence="13 14" key="1">
    <citation type="submission" date="2015-01" db="EMBL/GenBank/DDBJ databases">
        <title>Evolution of Trichinella species and genotypes.</title>
        <authorList>
            <person name="Korhonen P.K."/>
            <person name="Edoardo P."/>
            <person name="Giuseppe L.R."/>
            <person name="Gasser R.B."/>
        </authorList>
    </citation>
    <scope>NUCLEOTIDE SEQUENCE [LARGE SCALE GENOMIC DNA]</scope>
    <source>
        <strain evidence="13">ISS13</strain>
    </source>
</reference>
<protein>
    <recommendedName>
        <fullName evidence="11">Cysteine protease</fullName>
        <ecNumber evidence="11">3.4.22.-</ecNumber>
    </recommendedName>
</protein>
<comment type="function">
    <text evidence="11">Cysteine protease that plays a key role in autophagy by mediating both proteolytic activation and delipidation of ATG8 family proteins.</text>
</comment>
<dbReference type="GO" id="GO:0004197">
    <property type="term" value="F:cysteine-type endopeptidase activity"/>
    <property type="evidence" value="ECO:0007669"/>
    <property type="project" value="TreeGrafter"/>
</dbReference>
<keyword evidence="9 11" id="KW-0072">Autophagy</keyword>
<dbReference type="AlphaFoldDB" id="A0A0V1E6K0"/>
<evidence type="ECO:0000256" key="10">
    <source>
        <dbReference type="ARBA" id="ARBA00029362"/>
    </source>
</evidence>
<dbReference type="GO" id="GO:0016485">
    <property type="term" value="P:protein processing"/>
    <property type="evidence" value="ECO:0007669"/>
    <property type="project" value="TreeGrafter"/>
</dbReference>
<keyword evidence="4 11" id="KW-0963">Cytoplasm</keyword>
<evidence type="ECO:0000256" key="9">
    <source>
        <dbReference type="ARBA" id="ARBA00023006"/>
    </source>
</evidence>
<dbReference type="EC" id="3.4.22.-" evidence="11"/>
<feature type="domain" description="Peptidase C54 catalytic" evidence="12">
    <location>
        <begin position="119"/>
        <end position="447"/>
    </location>
</feature>
<keyword evidence="8 11" id="KW-0653">Protein transport</keyword>
<dbReference type="GO" id="GO:0015031">
    <property type="term" value="P:protein transport"/>
    <property type="evidence" value="ECO:0007669"/>
    <property type="project" value="UniProtKB-KW"/>
</dbReference>
<evidence type="ECO:0000256" key="5">
    <source>
        <dbReference type="ARBA" id="ARBA00022670"/>
    </source>
</evidence>
<proteinExistence type="inferred from homology"/>
<comment type="subcellular location">
    <subcellularLocation>
        <location evidence="1 11">Cytoplasm</location>
    </subcellularLocation>
</comment>
<dbReference type="GO" id="GO:0035973">
    <property type="term" value="P:aggrephagy"/>
    <property type="evidence" value="ECO:0007669"/>
    <property type="project" value="TreeGrafter"/>
</dbReference>
<dbReference type="SUPFAM" id="SSF54001">
    <property type="entry name" value="Cysteine proteinases"/>
    <property type="match status" value="1"/>
</dbReference>
<evidence type="ECO:0000256" key="6">
    <source>
        <dbReference type="ARBA" id="ARBA00022801"/>
    </source>
</evidence>
<dbReference type="PANTHER" id="PTHR22624:SF52">
    <property type="entry name" value="CYSTEINE PROTEASE"/>
    <property type="match status" value="1"/>
</dbReference>
<dbReference type="InterPro" id="IPR038765">
    <property type="entry name" value="Papain-like_cys_pep_sf"/>
</dbReference>
<organism evidence="13 14">
    <name type="scientific">Trichinella pseudospiralis</name>
    <name type="common">Parasitic roundworm</name>
    <dbReference type="NCBI Taxonomy" id="6337"/>
    <lineage>
        <taxon>Eukaryota</taxon>
        <taxon>Metazoa</taxon>
        <taxon>Ecdysozoa</taxon>
        <taxon>Nematoda</taxon>
        <taxon>Enoplea</taxon>
        <taxon>Dorylaimia</taxon>
        <taxon>Trichinellida</taxon>
        <taxon>Trichinellidae</taxon>
        <taxon>Trichinella</taxon>
    </lineage>
</organism>
<comment type="caution">
    <text evidence="13">The sequence shown here is derived from an EMBL/GenBank/DDBJ whole genome shotgun (WGS) entry which is preliminary data.</text>
</comment>
<evidence type="ECO:0000256" key="2">
    <source>
        <dbReference type="ARBA" id="ARBA00010958"/>
    </source>
</evidence>
<dbReference type="GO" id="GO:0000423">
    <property type="term" value="P:mitophagy"/>
    <property type="evidence" value="ECO:0007669"/>
    <property type="project" value="TreeGrafter"/>
</dbReference>
<evidence type="ECO:0000259" key="12">
    <source>
        <dbReference type="Pfam" id="PF03416"/>
    </source>
</evidence>
<feature type="non-terminal residue" evidence="13">
    <location>
        <position position="1"/>
    </location>
</feature>
<gene>
    <name evidence="13" type="primary">Atg4d</name>
    <name evidence="13" type="ORF">T4A_597</name>
</gene>
<evidence type="ECO:0000256" key="1">
    <source>
        <dbReference type="ARBA" id="ARBA00004496"/>
    </source>
</evidence>
<dbReference type="InterPro" id="IPR005078">
    <property type="entry name" value="Peptidase_C54"/>
</dbReference>
<keyword evidence="6 11" id="KW-0378">Hydrolase</keyword>
<evidence type="ECO:0000256" key="11">
    <source>
        <dbReference type="RuleBase" id="RU363115"/>
    </source>
</evidence>
<keyword evidence="5 11" id="KW-0645">Protease</keyword>
<dbReference type="Proteomes" id="UP000054632">
    <property type="component" value="Unassembled WGS sequence"/>
</dbReference>
<dbReference type="EMBL" id="JYDR01000090">
    <property type="protein sequence ID" value="KRY69447.1"/>
    <property type="molecule type" value="Genomic_DNA"/>
</dbReference>